<dbReference type="STRING" id="1314800.A0A1B7N6P4"/>
<feature type="transmembrane region" description="Helical" evidence="1">
    <location>
        <begin position="20"/>
        <end position="38"/>
    </location>
</feature>
<evidence type="ECO:0000313" key="4">
    <source>
        <dbReference type="Proteomes" id="UP000092154"/>
    </source>
</evidence>
<dbReference type="EMBL" id="KV448209">
    <property type="protein sequence ID" value="OAX40516.1"/>
    <property type="molecule type" value="Genomic_DNA"/>
</dbReference>
<evidence type="ECO:0000313" key="3">
    <source>
        <dbReference type="EMBL" id="OAX40516.1"/>
    </source>
</evidence>
<evidence type="ECO:0000256" key="1">
    <source>
        <dbReference type="SAM" id="Phobius"/>
    </source>
</evidence>
<proteinExistence type="predicted"/>
<feature type="transmembrane region" description="Helical" evidence="1">
    <location>
        <begin position="119"/>
        <end position="137"/>
    </location>
</feature>
<feature type="transmembrane region" description="Helical" evidence="1">
    <location>
        <begin position="86"/>
        <end position="107"/>
    </location>
</feature>
<feature type="transmembrane region" description="Helical" evidence="1">
    <location>
        <begin position="181"/>
        <end position="203"/>
    </location>
</feature>
<dbReference type="InParanoid" id="A0A1B7N6P4"/>
<name>A0A1B7N6P4_9AGAM</name>
<feature type="transmembrane region" description="Helical" evidence="1">
    <location>
        <begin position="224"/>
        <end position="243"/>
    </location>
</feature>
<dbReference type="Pfam" id="PF20151">
    <property type="entry name" value="DUF6533"/>
    <property type="match status" value="1"/>
</dbReference>
<dbReference type="Proteomes" id="UP000092154">
    <property type="component" value="Unassembled WGS sequence"/>
</dbReference>
<dbReference type="InterPro" id="IPR045340">
    <property type="entry name" value="DUF6533"/>
</dbReference>
<gene>
    <name evidence="3" type="ORF">K503DRAFT_781355</name>
</gene>
<accession>A0A1B7N6P4</accession>
<keyword evidence="1" id="KW-0812">Transmembrane</keyword>
<keyword evidence="1" id="KW-0472">Membrane</keyword>
<sequence>MPQFSVIESEGSEKYVRVGSISIAVYEYIFTLSAEWQFYRSQSSIFHPSLACVLFILIRYLSVAAMVISNYGFFSIGFTSETCQGYYLLAPSFKVIQIMVSQVILGVRTFNIAKRDRRLGIFLLMLYIVSISLEWFTNMSDRSPVVVNVTESKLYPYYQAVQILMKYSCTSGNTGKTLSAWFNYLAVMVYDLVMLTISTSYLLKYSPLSTRLERLIRIVIYDGIGYFIILTGKYGTNVFYFIFYHASNPATQCARLAPISLQEMADPEIQRLENVVLARSSRNTNTVSAHRSPFNSKSPIDTGFSPTTLRNVHPNDVDRDIRVRVERTVVVQYANDSERSSSCEKPAVE</sequence>
<feature type="transmembrane region" description="Helical" evidence="1">
    <location>
        <begin position="50"/>
        <end position="74"/>
    </location>
</feature>
<keyword evidence="4" id="KW-1185">Reference proteome</keyword>
<protein>
    <recommendedName>
        <fullName evidence="2">DUF6533 domain-containing protein</fullName>
    </recommendedName>
</protein>
<dbReference type="AlphaFoldDB" id="A0A1B7N6P4"/>
<keyword evidence="1" id="KW-1133">Transmembrane helix</keyword>
<organism evidence="3 4">
    <name type="scientific">Rhizopogon vinicolor AM-OR11-026</name>
    <dbReference type="NCBI Taxonomy" id="1314800"/>
    <lineage>
        <taxon>Eukaryota</taxon>
        <taxon>Fungi</taxon>
        <taxon>Dikarya</taxon>
        <taxon>Basidiomycota</taxon>
        <taxon>Agaricomycotina</taxon>
        <taxon>Agaricomycetes</taxon>
        <taxon>Agaricomycetidae</taxon>
        <taxon>Boletales</taxon>
        <taxon>Suillineae</taxon>
        <taxon>Rhizopogonaceae</taxon>
        <taxon>Rhizopogon</taxon>
    </lineage>
</organism>
<reference evidence="3 4" key="1">
    <citation type="submission" date="2016-06" db="EMBL/GenBank/DDBJ databases">
        <title>Comparative genomics of the ectomycorrhizal sister species Rhizopogon vinicolor and Rhizopogon vesiculosus (Basidiomycota: Boletales) reveals a divergence of the mating type B locus.</title>
        <authorList>
            <consortium name="DOE Joint Genome Institute"/>
            <person name="Mujic A.B."/>
            <person name="Kuo A."/>
            <person name="Tritt A."/>
            <person name="Lipzen A."/>
            <person name="Chen C."/>
            <person name="Johnson J."/>
            <person name="Sharma A."/>
            <person name="Barry K."/>
            <person name="Grigoriev I.V."/>
            <person name="Spatafora J.W."/>
        </authorList>
    </citation>
    <scope>NUCLEOTIDE SEQUENCE [LARGE SCALE GENOMIC DNA]</scope>
    <source>
        <strain evidence="3 4">AM-OR11-026</strain>
    </source>
</reference>
<feature type="domain" description="DUF6533" evidence="2">
    <location>
        <begin position="15"/>
        <end position="63"/>
    </location>
</feature>
<dbReference type="OrthoDB" id="3346251at2759"/>
<evidence type="ECO:0000259" key="2">
    <source>
        <dbReference type="Pfam" id="PF20151"/>
    </source>
</evidence>